<evidence type="ECO:0000313" key="2">
    <source>
        <dbReference type="EMBL" id="GAI94213.1"/>
    </source>
</evidence>
<name>X1SMP5_9ZZZZ</name>
<dbReference type="Pfam" id="PF07110">
    <property type="entry name" value="EthD"/>
    <property type="match status" value="1"/>
</dbReference>
<reference evidence="2" key="1">
    <citation type="journal article" date="2014" name="Front. Microbiol.">
        <title>High frequency of phylogenetically diverse reductive dehalogenase-homologous genes in deep subseafloor sedimentary metagenomes.</title>
        <authorList>
            <person name="Kawai M."/>
            <person name="Futagami T."/>
            <person name="Toyoda A."/>
            <person name="Takaki Y."/>
            <person name="Nishi S."/>
            <person name="Hori S."/>
            <person name="Arai W."/>
            <person name="Tsubouchi T."/>
            <person name="Morono Y."/>
            <person name="Uchiyama I."/>
            <person name="Ito T."/>
            <person name="Fujiyama A."/>
            <person name="Inagaki F."/>
            <person name="Takami H."/>
        </authorList>
    </citation>
    <scope>NUCLEOTIDE SEQUENCE</scope>
    <source>
        <strain evidence="2">Expedition CK06-06</strain>
    </source>
</reference>
<sequence length="53" mass="6072">DCITEFWYDDMEGAQASLDTLNSDAGQVIRDDEATFMDKDKQVVLLVDERETK</sequence>
<organism evidence="2">
    <name type="scientific">marine sediment metagenome</name>
    <dbReference type="NCBI Taxonomy" id="412755"/>
    <lineage>
        <taxon>unclassified sequences</taxon>
        <taxon>metagenomes</taxon>
        <taxon>ecological metagenomes</taxon>
    </lineage>
</organism>
<comment type="caution">
    <text evidence="2">The sequence shown here is derived from an EMBL/GenBank/DDBJ whole genome shotgun (WGS) entry which is preliminary data.</text>
</comment>
<evidence type="ECO:0000259" key="1">
    <source>
        <dbReference type="Pfam" id="PF07110"/>
    </source>
</evidence>
<dbReference type="AlphaFoldDB" id="X1SMP5"/>
<protein>
    <recommendedName>
        <fullName evidence="1">EthD domain-containing protein</fullName>
    </recommendedName>
</protein>
<dbReference type="InterPro" id="IPR009799">
    <property type="entry name" value="EthD_dom"/>
</dbReference>
<feature type="domain" description="EthD" evidence="1">
    <location>
        <begin position="1"/>
        <end position="40"/>
    </location>
</feature>
<dbReference type="InterPro" id="IPR011008">
    <property type="entry name" value="Dimeric_a/b-barrel"/>
</dbReference>
<feature type="non-terminal residue" evidence="2">
    <location>
        <position position="1"/>
    </location>
</feature>
<gene>
    <name evidence="2" type="ORF">S12H4_38689</name>
</gene>
<dbReference type="EMBL" id="BARW01023311">
    <property type="protein sequence ID" value="GAI94213.1"/>
    <property type="molecule type" value="Genomic_DNA"/>
</dbReference>
<proteinExistence type="predicted"/>
<dbReference type="SUPFAM" id="SSF54909">
    <property type="entry name" value="Dimeric alpha+beta barrel"/>
    <property type="match status" value="1"/>
</dbReference>
<dbReference type="Gene3D" id="3.30.70.100">
    <property type="match status" value="1"/>
</dbReference>
<dbReference type="GO" id="GO:0016491">
    <property type="term" value="F:oxidoreductase activity"/>
    <property type="evidence" value="ECO:0007669"/>
    <property type="project" value="InterPro"/>
</dbReference>
<accession>X1SMP5</accession>